<dbReference type="EMBL" id="BGPR01037557">
    <property type="protein sequence ID" value="GBO13201.1"/>
    <property type="molecule type" value="Genomic_DNA"/>
</dbReference>
<sequence length="90" mass="10148">MDIQPCGSNESIAYYSAKYMSKAEPVELDLGIRRAVQLILHEECNIFQRLFKICLAYPEVSNAQHGPVEKIDDFRKHDKPTGSSTKGCCL</sequence>
<dbReference type="AlphaFoldDB" id="A0A4Y2UM46"/>
<reference evidence="2 3" key="1">
    <citation type="journal article" date="2019" name="Sci. Rep.">
        <title>Orb-weaving spider Araneus ventricosus genome elucidates the spidroin gene catalogue.</title>
        <authorList>
            <person name="Kono N."/>
            <person name="Nakamura H."/>
            <person name="Ohtoshi R."/>
            <person name="Moran D.A.P."/>
            <person name="Shinohara A."/>
            <person name="Yoshida Y."/>
            <person name="Fujiwara M."/>
            <person name="Mori M."/>
            <person name="Tomita M."/>
            <person name="Arakawa K."/>
        </authorList>
    </citation>
    <scope>NUCLEOTIDE SEQUENCE [LARGE SCALE GENOMIC DNA]</scope>
</reference>
<accession>A0A4Y2UM46</accession>
<name>A0A4Y2UM46_ARAVE</name>
<organism evidence="2 3">
    <name type="scientific">Araneus ventricosus</name>
    <name type="common">Orbweaver spider</name>
    <name type="synonym">Epeira ventricosa</name>
    <dbReference type="NCBI Taxonomy" id="182803"/>
    <lineage>
        <taxon>Eukaryota</taxon>
        <taxon>Metazoa</taxon>
        <taxon>Ecdysozoa</taxon>
        <taxon>Arthropoda</taxon>
        <taxon>Chelicerata</taxon>
        <taxon>Arachnida</taxon>
        <taxon>Araneae</taxon>
        <taxon>Araneomorphae</taxon>
        <taxon>Entelegynae</taxon>
        <taxon>Araneoidea</taxon>
        <taxon>Araneidae</taxon>
        <taxon>Araneus</taxon>
    </lineage>
</organism>
<feature type="compositionally biased region" description="Polar residues" evidence="1">
    <location>
        <begin position="81"/>
        <end position="90"/>
    </location>
</feature>
<dbReference type="OrthoDB" id="6432285at2759"/>
<evidence type="ECO:0000256" key="1">
    <source>
        <dbReference type="SAM" id="MobiDB-lite"/>
    </source>
</evidence>
<keyword evidence="3" id="KW-1185">Reference proteome</keyword>
<feature type="compositionally biased region" description="Basic and acidic residues" evidence="1">
    <location>
        <begin position="71"/>
        <end position="80"/>
    </location>
</feature>
<evidence type="ECO:0000313" key="3">
    <source>
        <dbReference type="Proteomes" id="UP000499080"/>
    </source>
</evidence>
<comment type="caution">
    <text evidence="2">The sequence shown here is derived from an EMBL/GenBank/DDBJ whole genome shotgun (WGS) entry which is preliminary data.</text>
</comment>
<evidence type="ECO:0000313" key="2">
    <source>
        <dbReference type="EMBL" id="GBO13201.1"/>
    </source>
</evidence>
<dbReference type="Proteomes" id="UP000499080">
    <property type="component" value="Unassembled WGS sequence"/>
</dbReference>
<proteinExistence type="predicted"/>
<gene>
    <name evidence="2" type="ORF">AVEN_267083_1</name>
</gene>
<feature type="region of interest" description="Disordered" evidence="1">
    <location>
        <begin position="71"/>
        <end position="90"/>
    </location>
</feature>
<protein>
    <submittedName>
        <fullName evidence="2">Uncharacterized protein</fullName>
    </submittedName>
</protein>